<evidence type="ECO:0000313" key="5">
    <source>
        <dbReference type="Proteomes" id="UP000527143"/>
    </source>
</evidence>
<proteinExistence type="inferred from homology"/>
<evidence type="ECO:0008006" key="6">
    <source>
        <dbReference type="Google" id="ProtNLM"/>
    </source>
</evidence>
<dbReference type="Proteomes" id="UP000527143">
    <property type="component" value="Unassembled WGS sequence"/>
</dbReference>
<gene>
    <name evidence="4" type="ORF">FHT02_001405</name>
</gene>
<dbReference type="PROSITE" id="PS00379">
    <property type="entry name" value="CDP_ALCOHOL_P_TRANSF"/>
    <property type="match status" value="1"/>
</dbReference>
<dbReference type="AlphaFoldDB" id="A0A840YA16"/>
<evidence type="ECO:0000313" key="4">
    <source>
        <dbReference type="EMBL" id="MBB5710177.1"/>
    </source>
</evidence>
<evidence type="ECO:0000256" key="1">
    <source>
        <dbReference type="ARBA" id="ARBA00022679"/>
    </source>
</evidence>
<keyword evidence="3" id="KW-1133">Transmembrane helix</keyword>
<feature type="transmembrane region" description="Helical" evidence="3">
    <location>
        <begin position="217"/>
        <end position="235"/>
    </location>
</feature>
<feature type="transmembrane region" description="Helical" evidence="3">
    <location>
        <begin position="241"/>
        <end position="260"/>
    </location>
</feature>
<dbReference type="Pfam" id="PF01066">
    <property type="entry name" value="CDP-OH_P_transf"/>
    <property type="match status" value="1"/>
</dbReference>
<keyword evidence="1 2" id="KW-0808">Transferase</keyword>
<dbReference type="InterPro" id="IPR048254">
    <property type="entry name" value="CDP_ALCOHOL_P_TRANSF_CS"/>
</dbReference>
<organism evidence="4 5">
    <name type="scientific">Sphingomonas xinjiangensis</name>
    <dbReference type="NCBI Taxonomy" id="643568"/>
    <lineage>
        <taxon>Bacteria</taxon>
        <taxon>Pseudomonadati</taxon>
        <taxon>Pseudomonadota</taxon>
        <taxon>Alphaproteobacteria</taxon>
        <taxon>Sphingomonadales</taxon>
        <taxon>Sphingomonadaceae</taxon>
        <taxon>Sphingomonas</taxon>
    </lineage>
</organism>
<dbReference type="InterPro" id="IPR000462">
    <property type="entry name" value="CDP-OH_P_trans"/>
</dbReference>
<name>A0A840YA16_9SPHN</name>
<feature type="transmembrane region" description="Helical" evidence="3">
    <location>
        <begin position="64"/>
        <end position="81"/>
    </location>
</feature>
<dbReference type="GO" id="GO:0008654">
    <property type="term" value="P:phospholipid biosynthetic process"/>
    <property type="evidence" value="ECO:0007669"/>
    <property type="project" value="InterPro"/>
</dbReference>
<dbReference type="GO" id="GO:0016780">
    <property type="term" value="F:phosphotransferase activity, for other substituted phosphate groups"/>
    <property type="evidence" value="ECO:0007669"/>
    <property type="project" value="InterPro"/>
</dbReference>
<dbReference type="RefSeq" id="WP_184085871.1">
    <property type="nucleotide sequence ID" value="NZ_JACIJF010000003.1"/>
</dbReference>
<keyword evidence="3" id="KW-0472">Membrane</keyword>
<keyword evidence="3" id="KW-0812">Transmembrane</keyword>
<comment type="similarity">
    <text evidence="2">Belongs to the CDP-alcohol phosphatidyltransferase class-I family.</text>
</comment>
<protein>
    <recommendedName>
        <fullName evidence="6">CDP-alcohol phosphatidyltransferase</fullName>
    </recommendedName>
</protein>
<dbReference type="EMBL" id="JACIJF010000003">
    <property type="protein sequence ID" value="MBB5710177.1"/>
    <property type="molecule type" value="Genomic_DNA"/>
</dbReference>
<sequence>MTVPPPDRSRDRRIEDPTNLWIIHPAGRALLPGFLARGISANAVSFGGLALGTCAALAYSQWHAWPFALLGLLFSVGWLIADGLDGMIARATGTASPLGRALDGLCDHGVFALIYTVLAISVGAVEGWVLAWAAGAAHAVQSNLYESERARFHRRCKGIALAPPPAPSRNPLVRLYDSAAGMLDRFAYPFDDALRRQSDSARLAGAYGAQATAPMRLLSLLTANVRVVAIFLACLAGNPRLFWWFELAPLTAVLVIGLIWHRVVEARLIRSLAAVPPMNSDQSPTQRT</sequence>
<dbReference type="InterPro" id="IPR043130">
    <property type="entry name" value="CDP-OH_PTrfase_TM_dom"/>
</dbReference>
<accession>A0A840YA16</accession>
<comment type="caution">
    <text evidence="4">The sequence shown here is derived from an EMBL/GenBank/DDBJ whole genome shotgun (WGS) entry which is preliminary data.</text>
</comment>
<feature type="transmembrane region" description="Helical" evidence="3">
    <location>
        <begin position="34"/>
        <end position="58"/>
    </location>
</feature>
<reference evidence="4 5" key="1">
    <citation type="submission" date="2020-08" db="EMBL/GenBank/DDBJ databases">
        <title>Genomic Encyclopedia of Type Strains, Phase IV (KMG-IV): sequencing the most valuable type-strain genomes for metagenomic binning, comparative biology and taxonomic classification.</title>
        <authorList>
            <person name="Goeker M."/>
        </authorList>
    </citation>
    <scope>NUCLEOTIDE SEQUENCE [LARGE SCALE GENOMIC DNA]</scope>
    <source>
        <strain evidence="4 5">DSM 26736</strain>
    </source>
</reference>
<evidence type="ECO:0000256" key="2">
    <source>
        <dbReference type="RuleBase" id="RU003750"/>
    </source>
</evidence>
<evidence type="ECO:0000256" key="3">
    <source>
        <dbReference type="SAM" id="Phobius"/>
    </source>
</evidence>
<keyword evidence="5" id="KW-1185">Reference proteome</keyword>
<dbReference type="Gene3D" id="1.20.120.1760">
    <property type="match status" value="1"/>
</dbReference>
<dbReference type="GO" id="GO:0016020">
    <property type="term" value="C:membrane"/>
    <property type="evidence" value="ECO:0007669"/>
    <property type="project" value="InterPro"/>
</dbReference>